<dbReference type="InParanoid" id="B2A8G1"/>
<keyword evidence="11" id="KW-1185">Reference proteome</keyword>
<dbReference type="Pfam" id="PF02730">
    <property type="entry name" value="AFOR_N"/>
    <property type="match status" value="1"/>
</dbReference>
<dbReference type="HOGENOM" id="CLU_020364_0_0_9"/>
<dbReference type="GO" id="GO:0033726">
    <property type="term" value="F:aldehyde ferredoxin oxidoreductase activity"/>
    <property type="evidence" value="ECO:0007669"/>
    <property type="project" value="UniProtKB-EC"/>
</dbReference>
<dbReference type="PANTHER" id="PTHR30038">
    <property type="entry name" value="ALDEHYDE FERREDOXIN OXIDOREDUCTASE"/>
    <property type="match status" value="1"/>
</dbReference>
<gene>
    <name evidence="10" type="ordered locus">Nther_2279</name>
</gene>
<dbReference type="AlphaFoldDB" id="B2A8G1"/>
<proteinExistence type="inferred from homology"/>
<dbReference type="Gene3D" id="3.60.9.10">
    <property type="entry name" value="Aldehyde ferredoxin oxidoreductase, N-terminal domain"/>
    <property type="match status" value="1"/>
</dbReference>
<evidence type="ECO:0000313" key="11">
    <source>
        <dbReference type="Proteomes" id="UP000001683"/>
    </source>
</evidence>
<reference evidence="10 11" key="2">
    <citation type="journal article" date="2011" name="J. Bacteriol.">
        <title>Complete genome sequence of the anaerobic, halophilic alkalithermophile Natranaerobius thermophilus JW/NM-WN-LF.</title>
        <authorList>
            <person name="Zhao B."/>
            <person name="Mesbah N.M."/>
            <person name="Dalin E."/>
            <person name="Goodwin L."/>
            <person name="Nolan M."/>
            <person name="Pitluck S."/>
            <person name="Chertkov O."/>
            <person name="Brettin T.S."/>
            <person name="Han J."/>
            <person name="Larimer F.W."/>
            <person name="Land M.L."/>
            <person name="Hauser L."/>
            <person name="Kyrpides N."/>
            <person name="Wiegel J."/>
        </authorList>
    </citation>
    <scope>NUCLEOTIDE SEQUENCE [LARGE SCALE GENOMIC DNA]</scope>
    <source>
        <strain evidence="11">ATCC BAA-1301 / DSM 18059 / JW/NM-WN-LF</strain>
    </source>
</reference>
<feature type="domain" description="Aldehyde ferredoxin oxidoreductase N-terminal" evidence="9">
    <location>
        <begin position="7"/>
        <end position="207"/>
    </location>
</feature>
<comment type="similarity">
    <text evidence="2">Belongs to the AOR/FOR family.</text>
</comment>
<dbReference type="NCBIfam" id="NF007354">
    <property type="entry name" value="PRK09849.1"/>
    <property type="match status" value="1"/>
</dbReference>
<dbReference type="EMBL" id="CP001034">
    <property type="protein sequence ID" value="ACB85845.1"/>
    <property type="molecule type" value="Genomic_DNA"/>
</dbReference>
<evidence type="ECO:0000256" key="1">
    <source>
        <dbReference type="ARBA" id="ARBA00001966"/>
    </source>
</evidence>
<evidence type="ECO:0000256" key="4">
    <source>
        <dbReference type="ARBA" id="ARBA00022723"/>
    </source>
</evidence>
<dbReference type="KEGG" id="nth:Nther_2279"/>
<sequence length="700" mass="78723">MTNPGGWAGKILRVNLSTGEITKEDTLDYKDYIGGMGIGYKVIWDEVPKGTKAYDEENKIIFGAGPLTGTGMPCSGRTNITSLSPLNPYNAITDSHMGGHFSPEMKFAGYDAIIIEGKADKPVWLRIENDDVFIEEADSIWGNGTYRATQEINNAMGEAAQVAAIGQAGENMVNMSTIMTGFSHSAGGHGGVMGSKNLKAIGIRGTKPVNIAGDQNEWRELQQKMNKVIGSNNQHVVPNSPLPWAEHYDPGSRWTGKPGLYWGAADPPVETGECHPDDVNSLGYRCQKAVFDAGDIAEKYTVRMGGCHACPVRCHARVEFPQLEEHGYSRYSGNTCVGWATPARMMIKGTSDEGDFMARTLGKHLVDDYGIWDNYCLIVADFEYAYENGILEEVLPEEEYEEIPWDLLEDGDPAFLKDFYRRIAFKEGKFGETMGKGSYWVATEWEFGDDYWHGDDYGLFSVWNYKFGYPQHHSNETYGQVGALINCMFNRDAQLHTHVNLQGSGLPHEIQEEIVEEIVGSKDAIDPPADYTPVNEYKAKYAKWSIIRNLLHDSLTLCNWMWPMHASPRKEWDYRGDTALEAKFLSVATGEEYTEEELDRLGERMFTLHRALTVKQMDTADMRNEHDVISDWVFDMDPDMEPFEEGTIKMDRDDMQKALTLFYKEMGWDEETGAPTRECLEELDLGYVADELEEQGLLPS</sequence>
<dbReference type="SMART" id="SM00790">
    <property type="entry name" value="AFOR_N"/>
    <property type="match status" value="1"/>
</dbReference>
<dbReference type="Gene3D" id="1.10.599.10">
    <property type="entry name" value="Aldehyde Ferredoxin Oxidoreductase Protein, subunit A, domain 3"/>
    <property type="match status" value="1"/>
</dbReference>
<dbReference type="GO" id="GO:0009055">
    <property type="term" value="F:electron transfer activity"/>
    <property type="evidence" value="ECO:0007669"/>
    <property type="project" value="InterPro"/>
</dbReference>
<dbReference type="SUPFAM" id="SSF48310">
    <property type="entry name" value="Aldehyde ferredoxin oxidoreductase, C-terminal domains"/>
    <property type="match status" value="1"/>
</dbReference>
<dbReference type="GO" id="GO:0046872">
    <property type="term" value="F:metal ion binding"/>
    <property type="evidence" value="ECO:0007669"/>
    <property type="project" value="UniProtKB-KW"/>
</dbReference>
<keyword evidence="7" id="KW-0411">Iron-sulfur</keyword>
<dbReference type="InterPro" id="IPR013985">
    <property type="entry name" value="Ald_Fedxn_OxRdtase_dom3"/>
</dbReference>
<keyword evidence="6" id="KW-0408">Iron</keyword>
<protein>
    <submittedName>
        <fullName evidence="10">Aldehyde ferredoxin oxidoreductase</fullName>
        <ecNumber evidence="10">1.2.7.5</ecNumber>
    </submittedName>
</protein>
<dbReference type="InterPro" id="IPR036503">
    <property type="entry name" value="Ald_Fedxn_OxRdtase_N_sf"/>
</dbReference>
<keyword evidence="5 10" id="KW-0560">Oxidoreductase</keyword>
<dbReference type="EC" id="1.2.7.5" evidence="10"/>
<evidence type="ECO:0000256" key="5">
    <source>
        <dbReference type="ARBA" id="ARBA00023002"/>
    </source>
</evidence>
<evidence type="ECO:0000256" key="2">
    <source>
        <dbReference type="ARBA" id="ARBA00011032"/>
    </source>
</evidence>
<comment type="cofactor">
    <cofactor evidence="8">
        <name>tungstopterin</name>
        <dbReference type="ChEBI" id="CHEBI:30402"/>
    </cofactor>
</comment>
<dbReference type="RefSeq" id="WP_012448695.1">
    <property type="nucleotide sequence ID" value="NC_010718.1"/>
</dbReference>
<evidence type="ECO:0000259" key="9">
    <source>
        <dbReference type="SMART" id="SM00790"/>
    </source>
</evidence>
<dbReference type="InterPro" id="IPR013984">
    <property type="entry name" value="Ald_Fedxn_OxRdtase_dom2"/>
</dbReference>
<dbReference type="eggNOG" id="COG2414">
    <property type="taxonomic scope" value="Bacteria"/>
</dbReference>
<dbReference type="InterPro" id="IPR051919">
    <property type="entry name" value="W-dependent_AOR"/>
</dbReference>
<dbReference type="Gene3D" id="1.10.569.10">
    <property type="entry name" value="Aldehyde Ferredoxin Oxidoreductase Protein, subunit A, domain 2"/>
    <property type="match status" value="1"/>
</dbReference>
<organism evidence="10 11">
    <name type="scientific">Natranaerobius thermophilus (strain ATCC BAA-1301 / DSM 18059 / JW/NM-WN-LF)</name>
    <dbReference type="NCBI Taxonomy" id="457570"/>
    <lineage>
        <taxon>Bacteria</taxon>
        <taxon>Bacillati</taxon>
        <taxon>Bacillota</taxon>
        <taxon>Clostridia</taxon>
        <taxon>Natranaerobiales</taxon>
        <taxon>Natranaerobiaceae</taxon>
        <taxon>Natranaerobius</taxon>
    </lineage>
</organism>
<comment type="cofactor">
    <cofactor evidence="1">
        <name>[4Fe-4S] cluster</name>
        <dbReference type="ChEBI" id="CHEBI:49883"/>
    </cofactor>
</comment>
<evidence type="ECO:0000256" key="3">
    <source>
        <dbReference type="ARBA" id="ARBA00022485"/>
    </source>
</evidence>
<evidence type="ECO:0000256" key="8">
    <source>
        <dbReference type="ARBA" id="ARBA00049934"/>
    </source>
</evidence>
<dbReference type="GO" id="GO:0051539">
    <property type="term" value="F:4 iron, 4 sulfur cluster binding"/>
    <property type="evidence" value="ECO:0007669"/>
    <property type="project" value="UniProtKB-KW"/>
</dbReference>
<dbReference type="STRING" id="457570.Nther_2279"/>
<dbReference type="OrthoDB" id="9763894at2"/>
<dbReference type="Proteomes" id="UP000001683">
    <property type="component" value="Chromosome"/>
</dbReference>
<dbReference type="Pfam" id="PF01314">
    <property type="entry name" value="AFOR_C"/>
    <property type="match status" value="1"/>
</dbReference>
<dbReference type="InterPro" id="IPR001203">
    <property type="entry name" value="OxRdtase_Ald_Fedxn_C"/>
</dbReference>
<dbReference type="SUPFAM" id="SSF56228">
    <property type="entry name" value="Aldehyde ferredoxin oxidoreductase, N-terminal domain"/>
    <property type="match status" value="1"/>
</dbReference>
<keyword evidence="4" id="KW-0479">Metal-binding</keyword>
<dbReference type="InterPro" id="IPR013983">
    <property type="entry name" value="Ald_Fedxn_OxRdtase_N"/>
</dbReference>
<evidence type="ECO:0000256" key="6">
    <source>
        <dbReference type="ARBA" id="ARBA00023004"/>
    </source>
</evidence>
<keyword evidence="3" id="KW-0004">4Fe-4S</keyword>
<dbReference type="PANTHER" id="PTHR30038:SF0">
    <property type="entry name" value="TUNGSTEN-CONTAINING ALDEHYDE FERREDOXIN OXIDOREDUCTASE"/>
    <property type="match status" value="1"/>
</dbReference>
<dbReference type="InterPro" id="IPR036021">
    <property type="entry name" value="Tungsten_al_ferr_oxy-like_C"/>
</dbReference>
<reference evidence="10 11" key="1">
    <citation type="submission" date="2008-04" db="EMBL/GenBank/DDBJ databases">
        <title>Complete sequence of chromosome of Natranaerobius thermophilus JW/NM-WN-LF.</title>
        <authorList>
            <consortium name="US DOE Joint Genome Institute"/>
            <person name="Copeland A."/>
            <person name="Lucas S."/>
            <person name="Lapidus A."/>
            <person name="Glavina del Rio T."/>
            <person name="Dalin E."/>
            <person name="Tice H."/>
            <person name="Bruce D."/>
            <person name="Goodwin L."/>
            <person name="Pitluck S."/>
            <person name="Chertkov O."/>
            <person name="Brettin T."/>
            <person name="Detter J.C."/>
            <person name="Han C."/>
            <person name="Kuske C.R."/>
            <person name="Schmutz J."/>
            <person name="Larimer F."/>
            <person name="Land M."/>
            <person name="Hauser L."/>
            <person name="Kyrpides N."/>
            <person name="Lykidis A."/>
            <person name="Mesbah N.M."/>
            <person name="Wiegel J."/>
        </authorList>
    </citation>
    <scope>NUCLEOTIDE SEQUENCE [LARGE SCALE GENOMIC DNA]</scope>
    <source>
        <strain evidence="11">ATCC BAA-1301 / DSM 18059 / JW/NM-WN-LF</strain>
    </source>
</reference>
<evidence type="ECO:0000313" key="10">
    <source>
        <dbReference type="EMBL" id="ACB85845.1"/>
    </source>
</evidence>
<accession>B2A8G1</accession>
<evidence type="ECO:0000256" key="7">
    <source>
        <dbReference type="ARBA" id="ARBA00023014"/>
    </source>
</evidence>
<name>B2A8G1_NATTJ</name>